<dbReference type="PROSITE" id="PS51257">
    <property type="entry name" value="PROKAR_LIPOPROTEIN"/>
    <property type="match status" value="1"/>
</dbReference>
<reference evidence="2 3" key="1">
    <citation type="submission" date="2021-01" db="EMBL/GenBank/DDBJ databases">
        <title>Whole genome shotgun sequence of Asanoa iriomotensis NBRC 100142.</title>
        <authorList>
            <person name="Komaki H."/>
            <person name="Tamura T."/>
        </authorList>
    </citation>
    <scope>NUCLEOTIDE SEQUENCE [LARGE SCALE GENOMIC DNA]</scope>
    <source>
        <strain evidence="2 3">NBRC 100142</strain>
    </source>
</reference>
<keyword evidence="3" id="KW-1185">Reference proteome</keyword>
<keyword evidence="1" id="KW-0732">Signal</keyword>
<name>A0ABQ4C858_9ACTN</name>
<organism evidence="2 3">
    <name type="scientific">Asanoa iriomotensis</name>
    <dbReference type="NCBI Taxonomy" id="234613"/>
    <lineage>
        <taxon>Bacteria</taxon>
        <taxon>Bacillati</taxon>
        <taxon>Actinomycetota</taxon>
        <taxon>Actinomycetes</taxon>
        <taxon>Micromonosporales</taxon>
        <taxon>Micromonosporaceae</taxon>
        <taxon>Asanoa</taxon>
    </lineage>
</organism>
<evidence type="ECO:0008006" key="4">
    <source>
        <dbReference type="Google" id="ProtNLM"/>
    </source>
</evidence>
<accession>A0ABQ4C858</accession>
<feature type="chain" id="PRO_5045083792" description="WD40 repeat protein" evidence="1">
    <location>
        <begin position="24"/>
        <end position="297"/>
    </location>
</feature>
<comment type="caution">
    <text evidence="2">The sequence shown here is derived from an EMBL/GenBank/DDBJ whole genome shotgun (WGS) entry which is preliminary data.</text>
</comment>
<evidence type="ECO:0000313" key="3">
    <source>
        <dbReference type="Proteomes" id="UP000624325"/>
    </source>
</evidence>
<dbReference type="Gene3D" id="2.120.10.30">
    <property type="entry name" value="TolB, C-terminal domain"/>
    <property type="match status" value="1"/>
</dbReference>
<proteinExistence type="predicted"/>
<sequence>MNRGKPAASLLVAWLVMALGGCAVPRADPVLRTSPVWLADDAIYFLRQSGSDPIELWARDPEGAARERYVASHEDLPDPCGGMDELFRLPDGRLGVALDCDSTRLLAFDPAARTFDRLGDLRSRVAQVTLSGDLSRGYSAGVSDRCWSLSTIGLPQGELAPTLPELTCAAGASARSPVLTRWGGLVFAATRDRERTEGTDTRRWSVHLAGFAGVPFKGIGPTFQGLPDLDLSPDEHQAAVTATRFGRSRLLLVDLKDGESRELLSSEKGLAEPTFAPDGRHLAYSDLRNIKVVSVPG</sequence>
<dbReference type="SUPFAM" id="SSF82171">
    <property type="entry name" value="DPP6 N-terminal domain-like"/>
    <property type="match status" value="1"/>
</dbReference>
<dbReference type="Proteomes" id="UP000624325">
    <property type="component" value="Unassembled WGS sequence"/>
</dbReference>
<feature type="signal peptide" evidence="1">
    <location>
        <begin position="1"/>
        <end position="23"/>
    </location>
</feature>
<dbReference type="InterPro" id="IPR011042">
    <property type="entry name" value="6-blade_b-propeller_TolB-like"/>
</dbReference>
<gene>
    <name evidence="2" type="ORF">Air01nite_47260</name>
</gene>
<protein>
    <recommendedName>
        <fullName evidence="4">WD40 repeat protein</fullName>
    </recommendedName>
</protein>
<evidence type="ECO:0000313" key="2">
    <source>
        <dbReference type="EMBL" id="GIF58631.1"/>
    </source>
</evidence>
<dbReference type="EMBL" id="BONC01000035">
    <property type="protein sequence ID" value="GIF58631.1"/>
    <property type="molecule type" value="Genomic_DNA"/>
</dbReference>
<evidence type="ECO:0000256" key="1">
    <source>
        <dbReference type="SAM" id="SignalP"/>
    </source>
</evidence>